<dbReference type="Proteomes" id="UP000005439">
    <property type="component" value="Chromosome"/>
</dbReference>
<gene>
    <name evidence="1" type="ordered locus">Sulac_2101</name>
</gene>
<dbReference type="KEGG" id="sap:Sulac_2101"/>
<evidence type="ECO:0008006" key="3">
    <source>
        <dbReference type="Google" id="ProtNLM"/>
    </source>
</evidence>
<dbReference type="Gene3D" id="3.60.160.10">
    <property type="entry name" value="Mitochondrial biogenesis AIM24"/>
    <property type="match status" value="1"/>
</dbReference>
<evidence type="ECO:0000313" key="1">
    <source>
        <dbReference type="EMBL" id="AEW05587.1"/>
    </source>
</evidence>
<dbReference type="PANTHER" id="PTHR43657:SF1">
    <property type="entry name" value="ALTERED INHERITANCE OF MITOCHONDRIA PROTEIN 24, MITOCHONDRIAL"/>
    <property type="match status" value="1"/>
</dbReference>
<sequence length="230" mass="25099">MDFRHIPGDQGLYPDAVVPYTVTGELVPILDFALEKSHAVYFEHYILLYREPSVKLTAGMPKGAFKRLIGQMPVILAKAEGPGHLAVSRDGPGAVVGIPLSPGQRLDVREHQFLAASATIRYTFTRVRGIANLLWGGSGYFMDSFEADRQAGIVWIHVYGNLTEVTLGPRDVLDVEPGAWCYKDASVRMTTVPVNIATGLFASTSFTLNRFQGPGRLGIQSLAVHLATDE</sequence>
<protein>
    <recommendedName>
        <fullName evidence="3">AIM24 family protein</fullName>
    </recommendedName>
</protein>
<dbReference type="InterPro" id="IPR016031">
    <property type="entry name" value="Trp_RNA-bd_attenuator-like_dom"/>
</dbReference>
<dbReference type="InterPro" id="IPR002838">
    <property type="entry name" value="AIM24"/>
</dbReference>
<dbReference type="InterPro" id="IPR036983">
    <property type="entry name" value="AIM24_sf"/>
</dbReference>
<dbReference type="PATRIC" id="fig|679936.5.peg.2166"/>
<dbReference type="HOGENOM" id="CLU_040551_0_1_9"/>
<dbReference type="PANTHER" id="PTHR43657">
    <property type="entry name" value="TRYPTOPHAN RNA-BINDING ATTENUATOR PROTEIN-LIKE PROTEIN"/>
    <property type="match status" value="1"/>
</dbReference>
<dbReference type="AlphaFoldDB" id="G8TSX2"/>
<dbReference type="STRING" id="679936.Sulac_2101"/>
<evidence type="ECO:0000313" key="2">
    <source>
        <dbReference type="Proteomes" id="UP000005439"/>
    </source>
</evidence>
<reference evidence="1 2" key="2">
    <citation type="journal article" date="2012" name="Stand. Genomic Sci.">
        <title>Complete genome sequence of the moderately thermophilic mineral-sulfide-oxidizing firmicute Sulfobacillus acidophilus type strain (NAL(T)).</title>
        <authorList>
            <person name="Anderson I."/>
            <person name="Chertkov O."/>
            <person name="Chen A."/>
            <person name="Saunders E."/>
            <person name="Lapidus A."/>
            <person name="Nolan M."/>
            <person name="Lucas S."/>
            <person name="Hammon N."/>
            <person name="Deshpande S."/>
            <person name="Cheng J.F."/>
            <person name="Han C."/>
            <person name="Tapia R."/>
            <person name="Goodwin L.A."/>
            <person name="Pitluck S."/>
            <person name="Liolios K."/>
            <person name="Pagani I."/>
            <person name="Ivanova N."/>
            <person name="Mikhailova N."/>
            <person name="Pati A."/>
            <person name="Palaniappan K."/>
            <person name="Land M."/>
            <person name="Pan C."/>
            <person name="Rohde M."/>
            <person name="Pukall R."/>
            <person name="Goker M."/>
            <person name="Detter J.C."/>
            <person name="Woyke T."/>
            <person name="Bristow J."/>
            <person name="Eisen J.A."/>
            <person name="Markowitz V."/>
            <person name="Hugenholtz P."/>
            <person name="Kyrpides N.C."/>
            <person name="Klenk H.P."/>
            <person name="Mavromatis K."/>
        </authorList>
    </citation>
    <scope>NUCLEOTIDE SEQUENCE [LARGE SCALE GENOMIC DNA]</scope>
    <source>
        <strain evidence="2">ATCC 700253 / DSM 10332 / NAL</strain>
    </source>
</reference>
<accession>G8TSX2</accession>
<reference evidence="2" key="1">
    <citation type="submission" date="2011-12" db="EMBL/GenBank/DDBJ databases">
        <title>The complete genome of chromosome of Sulfobacillus acidophilus DSM 10332.</title>
        <authorList>
            <person name="Lucas S."/>
            <person name="Han J."/>
            <person name="Lapidus A."/>
            <person name="Bruce D."/>
            <person name="Goodwin L."/>
            <person name="Pitluck S."/>
            <person name="Peters L."/>
            <person name="Kyrpides N."/>
            <person name="Mavromatis K."/>
            <person name="Ivanova N."/>
            <person name="Mikhailova N."/>
            <person name="Chertkov O."/>
            <person name="Saunders E."/>
            <person name="Detter J.C."/>
            <person name="Tapia R."/>
            <person name="Han C."/>
            <person name="Land M."/>
            <person name="Hauser L."/>
            <person name="Markowitz V."/>
            <person name="Cheng J.-F."/>
            <person name="Hugenholtz P."/>
            <person name="Woyke T."/>
            <person name="Wu D."/>
            <person name="Pukall R."/>
            <person name="Gehrich-Schroeter G."/>
            <person name="Schneider S."/>
            <person name="Klenk H.-P."/>
            <person name="Eisen J.A."/>
        </authorList>
    </citation>
    <scope>NUCLEOTIDE SEQUENCE [LARGE SCALE GENOMIC DNA]</scope>
    <source>
        <strain evidence="2">ATCC 700253 / DSM 10332 / NAL</strain>
    </source>
</reference>
<dbReference type="SUPFAM" id="SSF51219">
    <property type="entry name" value="TRAP-like"/>
    <property type="match status" value="1"/>
</dbReference>
<organism evidence="1 2">
    <name type="scientific">Sulfobacillus acidophilus (strain ATCC 700253 / DSM 10332 / NAL)</name>
    <dbReference type="NCBI Taxonomy" id="679936"/>
    <lineage>
        <taxon>Bacteria</taxon>
        <taxon>Bacillati</taxon>
        <taxon>Bacillota</taxon>
        <taxon>Clostridia</taxon>
        <taxon>Eubacteriales</taxon>
        <taxon>Clostridiales Family XVII. Incertae Sedis</taxon>
        <taxon>Sulfobacillus</taxon>
    </lineage>
</organism>
<proteinExistence type="predicted"/>
<keyword evidence="2" id="KW-1185">Reference proteome</keyword>
<dbReference type="Pfam" id="PF01987">
    <property type="entry name" value="AIM24"/>
    <property type="match status" value="1"/>
</dbReference>
<dbReference type="EMBL" id="CP003179">
    <property type="protein sequence ID" value="AEW05587.1"/>
    <property type="molecule type" value="Genomic_DNA"/>
</dbReference>
<name>G8TSX2_SULAD</name>